<evidence type="ECO:0000313" key="2">
    <source>
        <dbReference type="EMBL" id="MBC3889413.1"/>
    </source>
</evidence>
<feature type="domain" description="Aminoglycoside phosphotransferase" evidence="1">
    <location>
        <begin position="8"/>
        <end position="69"/>
    </location>
</feature>
<comment type="caution">
    <text evidence="2">The sequence shown here is derived from an EMBL/GenBank/DDBJ whole genome shotgun (WGS) entry which is preliminary data.</text>
</comment>
<name>A0A923KXJ2_9FIRM</name>
<dbReference type="PANTHER" id="PTHR41283">
    <property type="entry name" value="AMINOGLYCOSIDE PHOSPHOTRANSFERASE"/>
    <property type="match status" value="1"/>
</dbReference>
<dbReference type="OrthoDB" id="334783at2"/>
<evidence type="ECO:0000259" key="1">
    <source>
        <dbReference type="Pfam" id="PF01636"/>
    </source>
</evidence>
<dbReference type="PANTHER" id="PTHR41283:SF1">
    <property type="entry name" value="AMINOGLYCOSIDE PHOSPHOTRANSFERASE DOMAIN-CONTAINING PROTEIN"/>
    <property type="match status" value="1"/>
</dbReference>
<dbReference type="AlphaFoldDB" id="A0A923KXJ2"/>
<dbReference type="Proteomes" id="UP000616595">
    <property type="component" value="Unassembled WGS sequence"/>
</dbReference>
<proteinExistence type="predicted"/>
<dbReference type="Gene3D" id="3.90.1200.10">
    <property type="match status" value="1"/>
</dbReference>
<evidence type="ECO:0000313" key="3">
    <source>
        <dbReference type="Proteomes" id="UP000616595"/>
    </source>
</evidence>
<reference evidence="2" key="1">
    <citation type="submission" date="2019-10" db="EMBL/GenBank/DDBJ databases">
        <authorList>
            <person name="Ross D.E."/>
            <person name="Gulliver D."/>
        </authorList>
    </citation>
    <scope>NUCLEOTIDE SEQUENCE</scope>
    <source>
        <strain evidence="2">DER-2019</strain>
    </source>
</reference>
<keyword evidence="3" id="KW-1185">Reference proteome</keyword>
<sequence length="77" mass="9134">MKISGDEVALKFINDNLDKIWLKPQVYQHGDFLSENLILTPDGKFVVIDFNHWEIGDPYEEFYKLESFRTEVSSPYY</sequence>
<organism evidence="2 3">
    <name type="scientific">Acetobacterium paludosum</name>
    <dbReference type="NCBI Taxonomy" id="52693"/>
    <lineage>
        <taxon>Bacteria</taxon>
        <taxon>Bacillati</taxon>
        <taxon>Bacillota</taxon>
        <taxon>Clostridia</taxon>
        <taxon>Eubacteriales</taxon>
        <taxon>Eubacteriaceae</taxon>
        <taxon>Acetobacterium</taxon>
    </lineage>
</organism>
<accession>A0A923KXJ2</accession>
<reference evidence="2" key="2">
    <citation type="submission" date="2020-10" db="EMBL/GenBank/DDBJ databases">
        <title>Comparative genomics of the Acetobacterium genus.</title>
        <authorList>
            <person name="Marshall C."/>
            <person name="May H."/>
            <person name="Norman S."/>
        </authorList>
    </citation>
    <scope>NUCLEOTIDE SEQUENCE</scope>
    <source>
        <strain evidence="2">DER-2019</strain>
    </source>
</reference>
<dbReference type="EMBL" id="WJBD01000018">
    <property type="protein sequence ID" value="MBC3889413.1"/>
    <property type="molecule type" value="Genomic_DNA"/>
</dbReference>
<protein>
    <submittedName>
        <fullName evidence="2">Phosphotransferase</fullName>
    </submittedName>
</protein>
<dbReference type="Pfam" id="PF01636">
    <property type="entry name" value="APH"/>
    <property type="match status" value="1"/>
</dbReference>
<gene>
    <name evidence="2" type="ORF">GH810_13945</name>
</gene>
<dbReference type="InterPro" id="IPR002575">
    <property type="entry name" value="Aminoglycoside_PTrfase"/>
</dbReference>
<dbReference type="RefSeq" id="WP_148566992.1">
    <property type="nucleotide sequence ID" value="NZ_RXYA01000007.1"/>
</dbReference>
<dbReference type="SUPFAM" id="SSF56112">
    <property type="entry name" value="Protein kinase-like (PK-like)"/>
    <property type="match status" value="1"/>
</dbReference>
<dbReference type="InterPro" id="IPR011009">
    <property type="entry name" value="Kinase-like_dom_sf"/>
</dbReference>